<evidence type="ECO:0000313" key="3">
    <source>
        <dbReference type="Proteomes" id="UP001345219"/>
    </source>
</evidence>
<reference evidence="2 3" key="1">
    <citation type="journal article" date="2023" name="Hortic Res">
        <title>Pangenome of water caltrop reveals structural variations and asymmetric subgenome divergence after allopolyploidization.</title>
        <authorList>
            <person name="Zhang X."/>
            <person name="Chen Y."/>
            <person name="Wang L."/>
            <person name="Yuan Y."/>
            <person name="Fang M."/>
            <person name="Shi L."/>
            <person name="Lu R."/>
            <person name="Comes H.P."/>
            <person name="Ma Y."/>
            <person name="Chen Y."/>
            <person name="Huang G."/>
            <person name="Zhou Y."/>
            <person name="Zheng Z."/>
            <person name="Qiu Y."/>
        </authorList>
    </citation>
    <scope>NUCLEOTIDE SEQUENCE [LARGE SCALE GENOMIC DNA]</scope>
    <source>
        <tissue evidence="2">Roots</tissue>
    </source>
</reference>
<keyword evidence="3" id="KW-1185">Reference proteome</keyword>
<dbReference type="EMBL" id="JAXIOK010000014">
    <property type="protein sequence ID" value="KAK4755108.1"/>
    <property type="molecule type" value="Genomic_DNA"/>
</dbReference>
<comment type="caution">
    <text evidence="2">The sequence shown here is derived from an EMBL/GenBank/DDBJ whole genome shotgun (WGS) entry which is preliminary data.</text>
</comment>
<dbReference type="Proteomes" id="UP001345219">
    <property type="component" value="Chromosome 8"/>
</dbReference>
<evidence type="ECO:0000313" key="2">
    <source>
        <dbReference type="EMBL" id="KAK4755108.1"/>
    </source>
</evidence>
<proteinExistence type="predicted"/>
<name>A0AAN7K0T9_9MYRT</name>
<evidence type="ECO:0000256" key="1">
    <source>
        <dbReference type="SAM" id="MobiDB-lite"/>
    </source>
</evidence>
<protein>
    <submittedName>
        <fullName evidence="2">Uncharacterized protein</fullName>
    </submittedName>
</protein>
<gene>
    <name evidence="2" type="ORF">SAY87_008865</name>
</gene>
<sequence>MMKEWVGGLEGPFPTALLRGMPTLRQTMYGDLGEEGRWGKGPLSIPSSKSH</sequence>
<organism evidence="2 3">
    <name type="scientific">Trapa incisa</name>
    <dbReference type="NCBI Taxonomy" id="236973"/>
    <lineage>
        <taxon>Eukaryota</taxon>
        <taxon>Viridiplantae</taxon>
        <taxon>Streptophyta</taxon>
        <taxon>Embryophyta</taxon>
        <taxon>Tracheophyta</taxon>
        <taxon>Spermatophyta</taxon>
        <taxon>Magnoliopsida</taxon>
        <taxon>eudicotyledons</taxon>
        <taxon>Gunneridae</taxon>
        <taxon>Pentapetalae</taxon>
        <taxon>rosids</taxon>
        <taxon>malvids</taxon>
        <taxon>Myrtales</taxon>
        <taxon>Lythraceae</taxon>
        <taxon>Trapa</taxon>
    </lineage>
</organism>
<accession>A0AAN7K0T9</accession>
<dbReference type="AlphaFoldDB" id="A0AAN7K0T9"/>
<feature type="region of interest" description="Disordered" evidence="1">
    <location>
        <begin position="32"/>
        <end position="51"/>
    </location>
</feature>